<keyword evidence="10" id="KW-1185">Reference proteome</keyword>
<feature type="chain" id="PRO_5046000493" description="Peptide methionine sulfoxide reductase MsrA" evidence="7">
    <location>
        <begin position="22"/>
        <end position="377"/>
    </location>
</feature>
<evidence type="ECO:0000256" key="3">
    <source>
        <dbReference type="ARBA" id="ARBA00047806"/>
    </source>
</evidence>
<dbReference type="InterPro" id="IPR002569">
    <property type="entry name" value="Met_Sox_Rdtase_MsrA_dom"/>
</dbReference>
<reference evidence="9 10" key="1">
    <citation type="submission" date="2023-10" db="EMBL/GenBank/DDBJ databases">
        <title>Paenibacillus strain PFR10 Genome sequencing and assembly.</title>
        <authorList>
            <person name="Kim I."/>
        </authorList>
    </citation>
    <scope>NUCLEOTIDE SEQUENCE [LARGE SCALE GENOMIC DNA]</scope>
    <source>
        <strain evidence="9 10">PFR10</strain>
    </source>
</reference>
<accession>A0ABU3R8N6</accession>
<dbReference type="Gene3D" id="3.30.1060.10">
    <property type="entry name" value="Peptide methionine sulphoxide reductase MsrA"/>
    <property type="match status" value="1"/>
</dbReference>
<dbReference type="PROSITE" id="PS51790">
    <property type="entry name" value="MSRB"/>
    <property type="match status" value="1"/>
</dbReference>
<dbReference type="SUPFAM" id="SSF55068">
    <property type="entry name" value="Peptide methionine sulfoxide reductase"/>
    <property type="match status" value="1"/>
</dbReference>
<dbReference type="HAMAP" id="MF_01401">
    <property type="entry name" value="MsrA"/>
    <property type="match status" value="1"/>
</dbReference>
<dbReference type="NCBIfam" id="TIGR00357">
    <property type="entry name" value="peptide-methionine (R)-S-oxide reductase MsrB"/>
    <property type="match status" value="1"/>
</dbReference>
<dbReference type="PANTHER" id="PTHR42799:SF2">
    <property type="entry name" value="MITOCHONDRIAL PEPTIDE METHIONINE SULFOXIDE REDUCTASE"/>
    <property type="match status" value="1"/>
</dbReference>
<dbReference type="EC" id="1.8.4.11" evidence="6"/>
<dbReference type="RefSeq" id="WP_315950074.1">
    <property type="nucleotide sequence ID" value="NZ_JAWCUD010000001.1"/>
</dbReference>
<dbReference type="PROSITE" id="PS51257">
    <property type="entry name" value="PROKAR_LIPOPROTEIN"/>
    <property type="match status" value="1"/>
</dbReference>
<evidence type="ECO:0000256" key="7">
    <source>
        <dbReference type="SAM" id="SignalP"/>
    </source>
</evidence>
<feature type="signal peptide" evidence="7">
    <location>
        <begin position="1"/>
        <end position="21"/>
    </location>
</feature>
<feature type="domain" description="MsrB" evidence="8">
    <location>
        <begin position="238"/>
        <end position="361"/>
    </location>
</feature>
<organism evidence="9 10">
    <name type="scientific">Paenibacillus violae</name>
    <dbReference type="NCBI Taxonomy" id="3077234"/>
    <lineage>
        <taxon>Bacteria</taxon>
        <taxon>Bacillati</taxon>
        <taxon>Bacillota</taxon>
        <taxon>Bacilli</taxon>
        <taxon>Bacillales</taxon>
        <taxon>Paenibacillaceae</taxon>
        <taxon>Paenibacillus</taxon>
    </lineage>
</organism>
<dbReference type="SUPFAM" id="SSF51316">
    <property type="entry name" value="Mss4-like"/>
    <property type="match status" value="1"/>
</dbReference>
<proteinExistence type="inferred from homology"/>
<protein>
    <recommendedName>
        <fullName evidence="6">Peptide methionine sulfoxide reductase MsrA</fullName>
        <shortName evidence="6">Protein-methionine-S-oxide reductase</shortName>
        <ecNumber evidence="6">1.8.4.11</ecNumber>
    </recommendedName>
    <alternativeName>
        <fullName evidence="6">Peptide-methionine (S)-S-oxide reductase</fullName>
        <shortName evidence="6">Peptide Met(O) reductase</shortName>
    </alternativeName>
</protein>
<comment type="caution">
    <text evidence="9">The sequence shown here is derived from an EMBL/GenBank/DDBJ whole genome shotgun (WGS) entry which is preliminary data.</text>
</comment>
<keyword evidence="7" id="KW-0732">Signal</keyword>
<keyword evidence="2" id="KW-0511">Multifunctional enzyme</keyword>
<evidence type="ECO:0000259" key="8">
    <source>
        <dbReference type="PROSITE" id="PS51790"/>
    </source>
</evidence>
<dbReference type="InterPro" id="IPR050162">
    <property type="entry name" value="MsrA_MetSO_reductase"/>
</dbReference>
<name>A0ABU3R8N6_9BACL</name>
<gene>
    <name evidence="9" type="primary">msrB</name>
    <name evidence="6" type="synonym">msrA</name>
    <name evidence="9" type="ORF">RQP52_06025</name>
</gene>
<evidence type="ECO:0000256" key="2">
    <source>
        <dbReference type="ARBA" id="ARBA00023268"/>
    </source>
</evidence>
<comment type="catalytic activity">
    <reaction evidence="3 6">
        <text>L-methionyl-[protein] + [thioredoxin]-disulfide + H2O = L-methionyl-(S)-S-oxide-[protein] + [thioredoxin]-dithiol</text>
        <dbReference type="Rhea" id="RHEA:14217"/>
        <dbReference type="Rhea" id="RHEA-COMP:10698"/>
        <dbReference type="Rhea" id="RHEA-COMP:10700"/>
        <dbReference type="Rhea" id="RHEA-COMP:12313"/>
        <dbReference type="Rhea" id="RHEA-COMP:12315"/>
        <dbReference type="ChEBI" id="CHEBI:15377"/>
        <dbReference type="ChEBI" id="CHEBI:16044"/>
        <dbReference type="ChEBI" id="CHEBI:29950"/>
        <dbReference type="ChEBI" id="CHEBI:44120"/>
        <dbReference type="ChEBI" id="CHEBI:50058"/>
        <dbReference type="EC" id="1.8.4.11"/>
    </reaction>
</comment>
<dbReference type="InterPro" id="IPR002579">
    <property type="entry name" value="Met_Sox_Rdtase_MsrB_dom"/>
</dbReference>
<comment type="function">
    <text evidence="6">Has an important function as a repair enzyme for proteins that have been inactivated by oxidation. Catalyzes the reversible oxidation-reduction of methionine sulfoxide in proteins to methionine.</text>
</comment>
<dbReference type="InterPro" id="IPR011057">
    <property type="entry name" value="Mss4-like_sf"/>
</dbReference>
<dbReference type="Proteomes" id="UP001260980">
    <property type="component" value="Unassembled WGS sequence"/>
</dbReference>
<evidence type="ECO:0000313" key="10">
    <source>
        <dbReference type="Proteomes" id="UP001260980"/>
    </source>
</evidence>
<dbReference type="NCBIfam" id="TIGR00401">
    <property type="entry name" value="msrA"/>
    <property type="match status" value="1"/>
</dbReference>
<comment type="catalytic activity">
    <reaction evidence="4">
        <text>L-methionyl-[protein] + [thioredoxin]-disulfide + H2O = L-methionyl-(R)-S-oxide-[protein] + [thioredoxin]-dithiol</text>
        <dbReference type="Rhea" id="RHEA:24164"/>
        <dbReference type="Rhea" id="RHEA-COMP:10698"/>
        <dbReference type="Rhea" id="RHEA-COMP:10700"/>
        <dbReference type="Rhea" id="RHEA-COMP:12313"/>
        <dbReference type="Rhea" id="RHEA-COMP:12314"/>
        <dbReference type="ChEBI" id="CHEBI:15377"/>
        <dbReference type="ChEBI" id="CHEBI:16044"/>
        <dbReference type="ChEBI" id="CHEBI:29950"/>
        <dbReference type="ChEBI" id="CHEBI:45764"/>
        <dbReference type="ChEBI" id="CHEBI:50058"/>
        <dbReference type="EC" id="1.8.4.12"/>
    </reaction>
</comment>
<dbReference type="Gene3D" id="2.170.150.20">
    <property type="entry name" value="Peptide methionine sulfoxide reductase"/>
    <property type="match status" value="1"/>
</dbReference>
<dbReference type="InterPro" id="IPR036509">
    <property type="entry name" value="Met_Sox_Rdtase_MsrA_sf"/>
</dbReference>
<comment type="catalytic activity">
    <reaction evidence="5 6">
        <text>[thioredoxin]-disulfide + L-methionine + H2O = L-methionine (S)-S-oxide + [thioredoxin]-dithiol</text>
        <dbReference type="Rhea" id="RHEA:19993"/>
        <dbReference type="Rhea" id="RHEA-COMP:10698"/>
        <dbReference type="Rhea" id="RHEA-COMP:10700"/>
        <dbReference type="ChEBI" id="CHEBI:15377"/>
        <dbReference type="ChEBI" id="CHEBI:29950"/>
        <dbReference type="ChEBI" id="CHEBI:50058"/>
        <dbReference type="ChEBI" id="CHEBI:57844"/>
        <dbReference type="ChEBI" id="CHEBI:58772"/>
        <dbReference type="EC" id="1.8.4.11"/>
    </reaction>
</comment>
<evidence type="ECO:0000313" key="9">
    <source>
        <dbReference type="EMBL" id="MDU0200640.1"/>
    </source>
</evidence>
<evidence type="ECO:0000256" key="5">
    <source>
        <dbReference type="ARBA" id="ARBA00048782"/>
    </source>
</evidence>
<feature type="active site" evidence="6">
    <location>
        <position position="73"/>
    </location>
</feature>
<dbReference type="EMBL" id="JAWCUD010000001">
    <property type="protein sequence ID" value="MDU0200640.1"/>
    <property type="molecule type" value="Genomic_DNA"/>
</dbReference>
<dbReference type="Pfam" id="PF01641">
    <property type="entry name" value="SelR"/>
    <property type="match status" value="1"/>
</dbReference>
<dbReference type="GO" id="GO:0033743">
    <property type="term" value="F:peptide-methionine (R)-S-oxide reductase activity"/>
    <property type="evidence" value="ECO:0007669"/>
    <property type="project" value="UniProtKB-EC"/>
</dbReference>
<evidence type="ECO:0000256" key="1">
    <source>
        <dbReference type="ARBA" id="ARBA00023002"/>
    </source>
</evidence>
<dbReference type="PANTHER" id="PTHR42799">
    <property type="entry name" value="MITOCHONDRIAL PEPTIDE METHIONINE SULFOXIDE REDUCTASE"/>
    <property type="match status" value="1"/>
</dbReference>
<evidence type="ECO:0000256" key="6">
    <source>
        <dbReference type="HAMAP-Rule" id="MF_01401"/>
    </source>
</evidence>
<dbReference type="Pfam" id="PF01625">
    <property type="entry name" value="PMSR"/>
    <property type="match status" value="1"/>
</dbReference>
<evidence type="ECO:0000256" key="4">
    <source>
        <dbReference type="ARBA" id="ARBA00048488"/>
    </source>
</evidence>
<comment type="similarity">
    <text evidence="6">Belongs to the MsrA Met sulfoxide reductase family.</text>
</comment>
<sequence length="377" mass="42165">MMKRFLYVSSLLLLLFVTACANSIGISDSSKAAGASSATLAKNEPTTTRSANPNDKIDYSNSKLQTIYLAGGCFWGVEAFISRIPGVQDVISGYANGIGENPTYKDVVREDRKFAETVEVKYDPARIELSDLLTRFFKIINPTSVNKQGNDIGISYRSGIYYVNESDAAVINSVVAKEQTKYDKKIVTEVLPLTNFYVAEEEHQDYLEKHPDGYCHVDLTILDEPVKVDPTKYSRPSNEELKAKLTDLQYNVTVLGGEERAYSNEYWDTYDPGIYVDITTGEPLFSSRDKYDSGCGWPSFTRPIDPDVVTYEKDTRYNMVRTAVKSRVGGIHLGHVFDDGPAESTGKRFCIDSASIRFVPLDDMQKEGYGYLRTSVE</sequence>
<keyword evidence="1 6" id="KW-0560">Oxidoreductase</keyword>